<feature type="compositionally biased region" description="Low complexity" evidence="1">
    <location>
        <begin position="83"/>
        <end position="97"/>
    </location>
</feature>
<evidence type="ECO:0000256" key="1">
    <source>
        <dbReference type="SAM" id="MobiDB-lite"/>
    </source>
</evidence>
<feature type="compositionally biased region" description="Gly residues" evidence="1">
    <location>
        <begin position="1"/>
        <end position="11"/>
    </location>
</feature>
<feature type="region of interest" description="Disordered" evidence="1">
    <location>
        <begin position="76"/>
        <end position="104"/>
    </location>
</feature>
<sequence length="140" mass="14291">MGEFGPDGGAAGARRVHAGDPVAQGAERDLGEAAEGGAGVRRAGRVERAAVGGLVAVEQGPRVPVEQALYLRPRRGAGGGLRAAGEGEQQGRQAGRGRPPHRTAVLDRHGPIVRVGRRASGARAGQTRVTVTCDIMFTGS</sequence>
<reference evidence="3" key="1">
    <citation type="journal article" date="2019" name="Int. J. Syst. Evol. Microbiol.">
        <title>The Global Catalogue of Microorganisms (GCM) 10K type strain sequencing project: providing services to taxonomists for standard genome sequencing and annotation.</title>
        <authorList>
            <consortium name="The Broad Institute Genomics Platform"/>
            <consortium name="The Broad Institute Genome Sequencing Center for Infectious Disease"/>
            <person name="Wu L."/>
            <person name="Ma J."/>
        </authorList>
    </citation>
    <scope>NUCLEOTIDE SEQUENCE [LARGE SCALE GENOMIC DNA]</scope>
    <source>
        <strain evidence="3">JCM 16956</strain>
    </source>
</reference>
<name>A0ABP7M159_9ACTN</name>
<accession>A0ABP7M159</accession>
<gene>
    <name evidence="2" type="ORF">GCM10022244_22390</name>
</gene>
<dbReference type="EMBL" id="BAABAJ010000005">
    <property type="protein sequence ID" value="GAA3911815.1"/>
    <property type="molecule type" value="Genomic_DNA"/>
</dbReference>
<organism evidence="2 3">
    <name type="scientific">Streptomyces gulbargensis</name>
    <dbReference type="NCBI Taxonomy" id="364901"/>
    <lineage>
        <taxon>Bacteria</taxon>
        <taxon>Bacillati</taxon>
        <taxon>Actinomycetota</taxon>
        <taxon>Actinomycetes</taxon>
        <taxon>Kitasatosporales</taxon>
        <taxon>Streptomycetaceae</taxon>
        <taxon>Streptomyces</taxon>
    </lineage>
</organism>
<evidence type="ECO:0000313" key="3">
    <source>
        <dbReference type="Proteomes" id="UP001501000"/>
    </source>
</evidence>
<proteinExistence type="predicted"/>
<protein>
    <submittedName>
        <fullName evidence="2">Uncharacterized protein</fullName>
    </submittedName>
</protein>
<dbReference type="Proteomes" id="UP001501000">
    <property type="component" value="Unassembled WGS sequence"/>
</dbReference>
<keyword evidence="3" id="KW-1185">Reference proteome</keyword>
<feature type="region of interest" description="Disordered" evidence="1">
    <location>
        <begin position="1"/>
        <end position="41"/>
    </location>
</feature>
<comment type="caution">
    <text evidence="2">The sequence shown here is derived from an EMBL/GenBank/DDBJ whole genome shotgun (WGS) entry which is preliminary data.</text>
</comment>
<evidence type="ECO:0000313" key="2">
    <source>
        <dbReference type="EMBL" id="GAA3911815.1"/>
    </source>
</evidence>